<keyword evidence="4" id="KW-0804">Transcription</keyword>
<dbReference type="EMBL" id="OBDY01000035">
    <property type="protein sequence ID" value="SNY69254.1"/>
    <property type="molecule type" value="Genomic_DNA"/>
</dbReference>
<dbReference type="Proteomes" id="UP000219612">
    <property type="component" value="Unassembled WGS sequence"/>
</dbReference>
<feature type="domain" description="RNA polymerase sigma-70 region 2" evidence="5">
    <location>
        <begin position="6"/>
        <end position="69"/>
    </location>
</feature>
<dbReference type="InterPro" id="IPR013249">
    <property type="entry name" value="RNA_pol_sigma70_r4_t2"/>
</dbReference>
<protein>
    <submittedName>
        <fullName evidence="7">RNA polymerase sigma-70 factor, ECF subfamily</fullName>
    </submittedName>
</protein>
<feature type="domain" description="RNA polymerase sigma factor 70 region 4 type 2" evidence="6">
    <location>
        <begin position="99"/>
        <end position="146"/>
    </location>
</feature>
<dbReference type="GO" id="GO:0006352">
    <property type="term" value="P:DNA-templated transcription initiation"/>
    <property type="evidence" value="ECO:0007669"/>
    <property type="project" value="InterPro"/>
</dbReference>
<evidence type="ECO:0000259" key="6">
    <source>
        <dbReference type="Pfam" id="PF08281"/>
    </source>
</evidence>
<dbReference type="Gene3D" id="1.10.1740.10">
    <property type="match status" value="1"/>
</dbReference>
<evidence type="ECO:0000256" key="3">
    <source>
        <dbReference type="ARBA" id="ARBA00023082"/>
    </source>
</evidence>
<dbReference type="PANTHER" id="PTHR30173:SF36">
    <property type="entry name" value="ECF RNA POLYMERASE SIGMA FACTOR SIGJ"/>
    <property type="match status" value="1"/>
</dbReference>
<evidence type="ECO:0000259" key="5">
    <source>
        <dbReference type="Pfam" id="PF04542"/>
    </source>
</evidence>
<dbReference type="InterPro" id="IPR036388">
    <property type="entry name" value="WH-like_DNA-bd_sf"/>
</dbReference>
<dbReference type="Gene3D" id="1.10.10.10">
    <property type="entry name" value="Winged helix-like DNA-binding domain superfamily/Winged helix DNA-binding domain"/>
    <property type="match status" value="1"/>
</dbReference>
<evidence type="ECO:0000256" key="1">
    <source>
        <dbReference type="ARBA" id="ARBA00010641"/>
    </source>
</evidence>
<keyword evidence="2" id="KW-0805">Transcription regulation</keyword>
<evidence type="ECO:0000313" key="7">
    <source>
        <dbReference type="EMBL" id="SNY69254.1"/>
    </source>
</evidence>
<dbReference type="SUPFAM" id="SSF88659">
    <property type="entry name" value="Sigma3 and sigma4 domains of RNA polymerase sigma factors"/>
    <property type="match status" value="1"/>
</dbReference>
<dbReference type="RefSeq" id="WP_218855007.1">
    <property type="nucleotide sequence ID" value="NZ_OBDY01000035.1"/>
</dbReference>
<dbReference type="GO" id="GO:0016987">
    <property type="term" value="F:sigma factor activity"/>
    <property type="evidence" value="ECO:0007669"/>
    <property type="project" value="UniProtKB-KW"/>
</dbReference>
<dbReference type="GO" id="GO:0003677">
    <property type="term" value="F:DNA binding"/>
    <property type="evidence" value="ECO:0007669"/>
    <property type="project" value="InterPro"/>
</dbReference>
<dbReference type="Pfam" id="PF08281">
    <property type="entry name" value="Sigma70_r4_2"/>
    <property type="match status" value="1"/>
</dbReference>
<name>A0A285K9F2_9ACTN</name>
<dbReference type="InterPro" id="IPR052704">
    <property type="entry name" value="ECF_Sigma-70_Domain"/>
</dbReference>
<organism evidence="7 8">
    <name type="scientific">Paractinoplanes atraurantiacus</name>
    <dbReference type="NCBI Taxonomy" id="1036182"/>
    <lineage>
        <taxon>Bacteria</taxon>
        <taxon>Bacillati</taxon>
        <taxon>Actinomycetota</taxon>
        <taxon>Actinomycetes</taxon>
        <taxon>Micromonosporales</taxon>
        <taxon>Micromonosporaceae</taxon>
        <taxon>Paractinoplanes</taxon>
    </lineage>
</organism>
<accession>A0A285K9F2</accession>
<dbReference type="PANTHER" id="PTHR30173">
    <property type="entry name" value="SIGMA 19 FACTOR"/>
    <property type="match status" value="1"/>
</dbReference>
<dbReference type="InterPro" id="IPR013325">
    <property type="entry name" value="RNA_pol_sigma_r2"/>
</dbReference>
<dbReference type="SUPFAM" id="SSF88946">
    <property type="entry name" value="Sigma2 domain of RNA polymerase sigma factors"/>
    <property type="match status" value="1"/>
</dbReference>
<proteinExistence type="inferred from homology"/>
<dbReference type="Pfam" id="PF04542">
    <property type="entry name" value="Sigma70_r2"/>
    <property type="match status" value="1"/>
</dbReference>
<sequence length="199" mass="22646">MIGEWEAARPRVMAAALHVIGERAEAEDVVQETWLRWERTDRAAVVHPHAFLAVTAVRLAINVKQSARWRYETYVMTEAVERGPGPETLAERHQAVDSALRLLLERLTPAERAAYLLRKAFDYSYRRISHVLGLGEDHARQLVRRGHQALTGKRRQPVDPNEHRRLVRAFRAAAEGELAGLERCLESEPGRGPEPGLRR</sequence>
<keyword evidence="8" id="KW-1185">Reference proteome</keyword>
<reference evidence="7 8" key="1">
    <citation type="submission" date="2017-09" db="EMBL/GenBank/DDBJ databases">
        <authorList>
            <person name="Ehlers B."/>
            <person name="Leendertz F.H."/>
        </authorList>
    </citation>
    <scope>NUCLEOTIDE SEQUENCE [LARGE SCALE GENOMIC DNA]</scope>
    <source>
        <strain evidence="7 8">CGMCC 4.6857</strain>
    </source>
</reference>
<dbReference type="InterPro" id="IPR013324">
    <property type="entry name" value="RNA_pol_sigma_r3/r4-like"/>
</dbReference>
<comment type="similarity">
    <text evidence="1">Belongs to the sigma-70 factor family. ECF subfamily.</text>
</comment>
<evidence type="ECO:0000256" key="4">
    <source>
        <dbReference type="ARBA" id="ARBA00023163"/>
    </source>
</evidence>
<keyword evidence="3" id="KW-0731">Sigma factor</keyword>
<evidence type="ECO:0000256" key="2">
    <source>
        <dbReference type="ARBA" id="ARBA00023015"/>
    </source>
</evidence>
<gene>
    <name evidence="7" type="ORF">SAMN05421748_13510</name>
</gene>
<dbReference type="InterPro" id="IPR007627">
    <property type="entry name" value="RNA_pol_sigma70_r2"/>
</dbReference>
<evidence type="ECO:0000313" key="8">
    <source>
        <dbReference type="Proteomes" id="UP000219612"/>
    </source>
</evidence>
<dbReference type="AlphaFoldDB" id="A0A285K9F2"/>